<feature type="transmembrane region" description="Helical" evidence="2">
    <location>
        <begin position="6"/>
        <end position="26"/>
    </location>
</feature>
<dbReference type="EMBL" id="LT629755">
    <property type="protein sequence ID" value="SDS76369.1"/>
    <property type="molecule type" value="Genomic_DNA"/>
</dbReference>
<sequence length="64" mass="7407">MRRMDWLWIAGLLIVGLVVLGVLLAMRIRRDRSAGTEGPDLWDDAEAQRRRDDPGIREWDRGGF</sequence>
<evidence type="ECO:0000313" key="4">
    <source>
        <dbReference type="Proteomes" id="UP000199482"/>
    </source>
</evidence>
<feature type="compositionally biased region" description="Basic and acidic residues" evidence="1">
    <location>
        <begin position="46"/>
        <end position="64"/>
    </location>
</feature>
<keyword evidence="2" id="KW-1133">Transmembrane helix</keyword>
<gene>
    <name evidence="3" type="ORF">SAMN04489721_1868</name>
</gene>
<keyword evidence="2" id="KW-0812">Transmembrane</keyword>
<evidence type="ECO:0000256" key="1">
    <source>
        <dbReference type="SAM" id="MobiDB-lite"/>
    </source>
</evidence>
<name>A0A1H1UX16_9MICO</name>
<accession>A0A1H1UX16</accession>
<feature type="region of interest" description="Disordered" evidence="1">
    <location>
        <begin position="33"/>
        <end position="64"/>
    </location>
</feature>
<protein>
    <submittedName>
        <fullName evidence="3">Uncharacterized protein</fullName>
    </submittedName>
</protein>
<evidence type="ECO:0000256" key="2">
    <source>
        <dbReference type="SAM" id="Phobius"/>
    </source>
</evidence>
<dbReference type="AlphaFoldDB" id="A0A1H1UX16"/>
<reference evidence="4" key="1">
    <citation type="submission" date="2016-10" db="EMBL/GenBank/DDBJ databases">
        <authorList>
            <person name="Varghese N."/>
            <person name="Submissions S."/>
        </authorList>
    </citation>
    <scope>NUCLEOTIDE SEQUENCE [LARGE SCALE GENOMIC DNA]</scope>
    <source>
        <strain evidence="4">CPCC 202695</strain>
    </source>
</reference>
<proteinExistence type="predicted"/>
<dbReference type="Proteomes" id="UP000199482">
    <property type="component" value="Chromosome I"/>
</dbReference>
<organism evidence="3 4">
    <name type="scientific">Agromyces flavus</name>
    <dbReference type="NCBI Taxonomy" id="589382"/>
    <lineage>
        <taxon>Bacteria</taxon>
        <taxon>Bacillati</taxon>
        <taxon>Actinomycetota</taxon>
        <taxon>Actinomycetes</taxon>
        <taxon>Micrococcales</taxon>
        <taxon>Microbacteriaceae</taxon>
        <taxon>Agromyces</taxon>
    </lineage>
</organism>
<evidence type="ECO:0000313" key="3">
    <source>
        <dbReference type="EMBL" id="SDS76369.1"/>
    </source>
</evidence>
<keyword evidence="2" id="KW-0472">Membrane</keyword>